<dbReference type="Pfam" id="PF00389">
    <property type="entry name" value="2-Hacid_dh"/>
    <property type="match status" value="1"/>
</dbReference>
<dbReference type="GO" id="GO:0016616">
    <property type="term" value="F:oxidoreductase activity, acting on the CH-OH group of donors, NAD or NADP as acceptor"/>
    <property type="evidence" value="ECO:0007669"/>
    <property type="project" value="InterPro"/>
</dbReference>
<comment type="similarity">
    <text evidence="1 4">Belongs to the D-isomer specific 2-hydroxyacid dehydrogenase family.</text>
</comment>
<dbReference type="PANTHER" id="PTHR42789:SF1">
    <property type="entry name" value="D-ISOMER SPECIFIC 2-HYDROXYACID DEHYDROGENASE FAMILY PROTEIN (AFU_ORTHOLOGUE AFUA_6G10090)"/>
    <property type="match status" value="1"/>
</dbReference>
<dbReference type="InterPro" id="IPR036291">
    <property type="entry name" value="NAD(P)-bd_dom_sf"/>
</dbReference>
<feature type="domain" description="D-isomer specific 2-hydroxyacid dehydrogenase NAD-binding" evidence="6">
    <location>
        <begin position="109"/>
        <end position="285"/>
    </location>
</feature>
<evidence type="ECO:0000256" key="1">
    <source>
        <dbReference type="ARBA" id="ARBA00005854"/>
    </source>
</evidence>
<protein>
    <submittedName>
        <fullName evidence="7">D-3-phosphoglycerate dehydrogenase</fullName>
    </submittedName>
</protein>
<evidence type="ECO:0000256" key="2">
    <source>
        <dbReference type="ARBA" id="ARBA00023002"/>
    </source>
</evidence>
<proteinExistence type="inferred from homology"/>
<name>A0A1Y6G5U4_9HYPH</name>
<dbReference type="InterPro" id="IPR006140">
    <property type="entry name" value="D-isomer_DH_NAD-bd"/>
</dbReference>
<feature type="domain" description="D-isomer specific 2-hydroxyacid dehydrogenase catalytic" evidence="5">
    <location>
        <begin position="17"/>
        <end position="315"/>
    </location>
</feature>
<dbReference type="FunFam" id="3.40.50.720:FF:000203">
    <property type="entry name" value="D-3-phosphoglycerate dehydrogenase (SerA)"/>
    <property type="match status" value="1"/>
</dbReference>
<dbReference type="EMBL" id="FXWK01000002">
    <property type="protein sequence ID" value="SMQ85446.1"/>
    <property type="molecule type" value="Genomic_DNA"/>
</dbReference>
<keyword evidence="3" id="KW-0520">NAD</keyword>
<dbReference type="AlphaFoldDB" id="A0A1Y6G5U4"/>
<keyword evidence="2 4" id="KW-0560">Oxidoreductase</keyword>
<dbReference type="Gene3D" id="3.40.50.720">
    <property type="entry name" value="NAD(P)-binding Rossmann-like Domain"/>
    <property type="match status" value="2"/>
</dbReference>
<dbReference type="Pfam" id="PF02826">
    <property type="entry name" value="2-Hacid_dh_C"/>
    <property type="match status" value="1"/>
</dbReference>
<gene>
    <name evidence="7" type="ORF">SAMN06295905_2723</name>
</gene>
<dbReference type="PROSITE" id="PS00671">
    <property type="entry name" value="D_2_HYDROXYACID_DH_3"/>
    <property type="match status" value="1"/>
</dbReference>
<dbReference type="PROSITE" id="PS00670">
    <property type="entry name" value="D_2_HYDROXYACID_DH_2"/>
    <property type="match status" value="1"/>
</dbReference>
<accession>A0A1Y6G5U4</accession>
<dbReference type="GO" id="GO:0051287">
    <property type="term" value="F:NAD binding"/>
    <property type="evidence" value="ECO:0007669"/>
    <property type="project" value="InterPro"/>
</dbReference>
<sequence length="331" mass="35845">MTYRIVLTDYEFPDLAPEREVLAEAGLELTACQAKSEDELIAACAGADAVINQYAQLTPRVIRSLDKCRIISRYGIGLNTIDVPTATELGIYIGNVPDGSLEEVSDHAIALMLSVARGLGKFDRAVKSGLWDYTVVKPLYRLRGRTLGLLSFGNIAQRVAIKMAGFGLRIIAHDPYGNPARAKELGVELVDLDTLCRESDFLSVHVPLVAETHHILSTAQFALMKPSAIVVNTARGPVIDEAALVAALQDGRLAGAGLDVFEQEPVAKDHPLLGMDNVVLSSHAAWYSEDSEYEIRTKTARNVVDVMQGRLPTYLANPAVRDLARGPVAAE</sequence>
<evidence type="ECO:0000259" key="5">
    <source>
        <dbReference type="Pfam" id="PF00389"/>
    </source>
</evidence>
<evidence type="ECO:0000259" key="6">
    <source>
        <dbReference type="Pfam" id="PF02826"/>
    </source>
</evidence>
<dbReference type="InterPro" id="IPR029753">
    <property type="entry name" value="D-isomer_DH_CS"/>
</dbReference>
<evidence type="ECO:0000256" key="3">
    <source>
        <dbReference type="ARBA" id="ARBA00023027"/>
    </source>
</evidence>
<keyword evidence="8" id="KW-1185">Reference proteome</keyword>
<dbReference type="InterPro" id="IPR043322">
    <property type="entry name" value="CtBP"/>
</dbReference>
<dbReference type="Proteomes" id="UP000194474">
    <property type="component" value="Unassembled WGS sequence"/>
</dbReference>
<dbReference type="PANTHER" id="PTHR42789">
    <property type="entry name" value="D-ISOMER SPECIFIC 2-HYDROXYACID DEHYDROGENASE FAMILY PROTEIN (AFU_ORTHOLOGUE AFUA_6G10090)"/>
    <property type="match status" value="1"/>
</dbReference>
<dbReference type="InterPro" id="IPR006139">
    <property type="entry name" value="D-isomer_2_OHA_DH_cat_dom"/>
</dbReference>
<organism evidence="7 8">
    <name type="scientific">Devosia lucknowensis</name>
    <dbReference type="NCBI Taxonomy" id="1096929"/>
    <lineage>
        <taxon>Bacteria</taxon>
        <taxon>Pseudomonadati</taxon>
        <taxon>Pseudomonadota</taxon>
        <taxon>Alphaproteobacteria</taxon>
        <taxon>Hyphomicrobiales</taxon>
        <taxon>Devosiaceae</taxon>
        <taxon>Devosia</taxon>
    </lineage>
</organism>
<reference evidence="8" key="1">
    <citation type="submission" date="2017-04" db="EMBL/GenBank/DDBJ databases">
        <authorList>
            <person name="Varghese N."/>
            <person name="Submissions S."/>
        </authorList>
    </citation>
    <scope>NUCLEOTIDE SEQUENCE [LARGE SCALE GENOMIC DNA]</scope>
</reference>
<dbReference type="GO" id="GO:0003714">
    <property type="term" value="F:transcription corepressor activity"/>
    <property type="evidence" value="ECO:0007669"/>
    <property type="project" value="InterPro"/>
</dbReference>
<evidence type="ECO:0000256" key="4">
    <source>
        <dbReference type="RuleBase" id="RU003719"/>
    </source>
</evidence>
<dbReference type="RefSeq" id="WP_086471114.1">
    <property type="nucleotide sequence ID" value="NZ_FXWK01000002.1"/>
</dbReference>
<evidence type="ECO:0000313" key="8">
    <source>
        <dbReference type="Proteomes" id="UP000194474"/>
    </source>
</evidence>
<dbReference type="SUPFAM" id="SSF52283">
    <property type="entry name" value="Formate/glycerate dehydrogenase catalytic domain-like"/>
    <property type="match status" value="1"/>
</dbReference>
<dbReference type="OrthoDB" id="9793626at2"/>
<dbReference type="SUPFAM" id="SSF51735">
    <property type="entry name" value="NAD(P)-binding Rossmann-fold domains"/>
    <property type="match status" value="1"/>
</dbReference>
<evidence type="ECO:0000313" key="7">
    <source>
        <dbReference type="EMBL" id="SMQ85446.1"/>
    </source>
</evidence>
<dbReference type="InterPro" id="IPR050857">
    <property type="entry name" value="D-2-hydroxyacid_DH"/>
</dbReference>
<dbReference type="CDD" id="cd05299">
    <property type="entry name" value="CtBP_dh"/>
    <property type="match status" value="1"/>
</dbReference>